<protein>
    <submittedName>
        <fullName evidence="3">Phenylacetate-CoA oxygenase subunit PaaJ</fullName>
    </submittedName>
</protein>
<dbReference type="InterPro" id="IPR034904">
    <property type="entry name" value="FSCA_dom_sf"/>
</dbReference>
<dbReference type="PANTHER" id="PTHR42831">
    <property type="entry name" value="FE-S PROTEIN MATURATION AUXILIARY FACTOR YITW"/>
    <property type="match status" value="1"/>
</dbReference>
<dbReference type="EMBL" id="BKZW01000001">
    <property type="protein sequence ID" value="GER89462.1"/>
    <property type="molecule type" value="Genomic_DNA"/>
</dbReference>
<feature type="domain" description="MIP18 family-like" evidence="1">
    <location>
        <begin position="15"/>
        <end position="89"/>
    </location>
</feature>
<dbReference type="InterPro" id="IPR002744">
    <property type="entry name" value="MIP18-like"/>
</dbReference>
<dbReference type="InterPro" id="IPR011883">
    <property type="entry name" value="PaaD-like"/>
</dbReference>
<dbReference type="SUPFAM" id="SSF117916">
    <property type="entry name" value="Fe-S cluster assembly (FSCA) domain-like"/>
    <property type="match status" value="1"/>
</dbReference>
<evidence type="ECO:0000259" key="1">
    <source>
        <dbReference type="Pfam" id="PF01883"/>
    </source>
</evidence>
<evidence type="ECO:0000259" key="2">
    <source>
        <dbReference type="Pfam" id="PF23451"/>
    </source>
</evidence>
<dbReference type="InterPro" id="IPR052339">
    <property type="entry name" value="Fe-S_Maturation_MIP18"/>
</dbReference>
<dbReference type="Proteomes" id="UP000326912">
    <property type="component" value="Unassembled WGS sequence"/>
</dbReference>
<dbReference type="RefSeq" id="WP_151757208.1">
    <property type="nucleotide sequence ID" value="NZ_BKZW01000001.1"/>
</dbReference>
<dbReference type="AlphaFoldDB" id="A0A5J4KQJ0"/>
<dbReference type="InterPro" id="IPR056572">
    <property type="entry name" value="Zn_ribbon_PaaD"/>
</dbReference>
<dbReference type="PANTHER" id="PTHR42831:SF3">
    <property type="entry name" value="1,2-PHENYLACETYL-COA EPOXIDASE, SUBUNIT D-RELATED"/>
    <property type="match status" value="1"/>
</dbReference>
<gene>
    <name evidence="3" type="ORF">KDW_36240</name>
</gene>
<dbReference type="NCBIfam" id="TIGR02159">
    <property type="entry name" value="PA_CoA_Oxy4"/>
    <property type="match status" value="1"/>
</dbReference>
<comment type="caution">
    <text evidence="3">The sequence shown here is derived from an EMBL/GenBank/DDBJ whole genome shotgun (WGS) entry which is preliminary data.</text>
</comment>
<evidence type="ECO:0000313" key="3">
    <source>
        <dbReference type="EMBL" id="GER89462.1"/>
    </source>
</evidence>
<sequence length="173" mass="19126">MSEPIPIPTNQVVTEQQVWDALRTVPDPELPAISVVDMGIVRRIEIDSEPTALRVTITPTFAGCPALSQIQLTIRECLLQFTTNVEVLVSMEQSWTSDMLSEEAQEKLRHVGIAPPPKVGRGPLLPVLMQKPLTCPYCGSQQTSLENTFGPTPCRAIAYCANCHQPFEQFKPI</sequence>
<dbReference type="Pfam" id="PF23451">
    <property type="entry name" value="Zn_ribbon_PaaD"/>
    <property type="match status" value="1"/>
</dbReference>
<keyword evidence="4" id="KW-1185">Reference proteome</keyword>
<feature type="domain" description="PaaD zinc beta ribbon" evidence="2">
    <location>
        <begin position="131"/>
        <end position="171"/>
    </location>
</feature>
<organism evidence="3 4">
    <name type="scientific">Dictyobacter vulcani</name>
    <dbReference type="NCBI Taxonomy" id="2607529"/>
    <lineage>
        <taxon>Bacteria</taxon>
        <taxon>Bacillati</taxon>
        <taxon>Chloroflexota</taxon>
        <taxon>Ktedonobacteria</taxon>
        <taxon>Ktedonobacterales</taxon>
        <taxon>Dictyobacteraceae</taxon>
        <taxon>Dictyobacter</taxon>
    </lineage>
</organism>
<dbReference type="Gene3D" id="3.30.300.130">
    <property type="entry name" value="Fe-S cluster assembly (FSCA)"/>
    <property type="match status" value="1"/>
</dbReference>
<dbReference type="Pfam" id="PF01883">
    <property type="entry name" value="FeS_assembly_P"/>
    <property type="match status" value="1"/>
</dbReference>
<proteinExistence type="predicted"/>
<accession>A0A5J4KQJ0</accession>
<name>A0A5J4KQJ0_9CHLR</name>
<reference evidence="3 4" key="1">
    <citation type="submission" date="2019-10" db="EMBL/GenBank/DDBJ databases">
        <title>Dictyobacter vulcani sp. nov., within the class Ktedonobacteria, isolated from soil of volcanic Mt. Zao.</title>
        <authorList>
            <person name="Zheng Y."/>
            <person name="Wang C.M."/>
            <person name="Sakai Y."/>
            <person name="Abe K."/>
            <person name="Yokota A."/>
            <person name="Yabe S."/>
        </authorList>
    </citation>
    <scope>NUCLEOTIDE SEQUENCE [LARGE SCALE GENOMIC DNA]</scope>
    <source>
        <strain evidence="3 4">W12</strain>
    </source>
</reference>
<evidence type="ECO:0000313" key="4">
    <source>
        <dbReference type="Proteomes" id="UP000326912"/>
    </source>
</evidence>